<dbReference type="GO" id="GO:0006355">
    <property type="term" value="P:regulation of DNA-templated transcription"/>
    <property type="evidence" value="ECO:0007669"/>
    <property type="project" value="TreeGrafter"/>
</dbReference>
<keyword evidence="3" id="KW-0677">Repeat</keyword>
<comment type="caution">
    <text evidence="12">The sequence shown here is derived from an EMBL/GenBank/DDBJ whole genome shotgun (WGS) entry which is preliminary data.</text>
</comment>
<comment type="subcellular location">
    <subcellularLocation>
        <location evidence="1">Nucleus</location>
    </subcellularLocation>
</comment>
<evidence type="ECO:0000313" key="13">
    <source>
        <dbReference type="Proteomes" id="UP001372338"/>
    </source>
</evidence>
<evidence type="ECO:0000259" key="11">
    <source>
        <dbReference type="PROSITE" id="PS50119"/>
    </source>
</evidence>
<dbReference type="GO" id="GO:0008270">
    <property type="term" value="F:zinc ion binding"/>
    <property type="evidence" value="ECO:0007669"/>
    <property type="project" value="UniProtKB-KW"/>
</dbReference>
<dbReference type="PROSITE" id="PS50119">
    <property type="entry name" value="ZF_BBOX"/>
    <property type="match status" value="1"/>
</dbReference>
<dbReference type="PANTHER" id="PTHR31832:SF87">
    <property type="entry name" value="B-BOX ZINC FINGER PROTEIN 20"/>
    <property type="match status" value="1"/>
</dbReference>
<evidence type="ECO:0000256" key="8">
    <source>
        <dbReference type="ARBA" id="ARBA00023242"/>
    </source>
</evidence>
<evidence type="ECO:0000256" key="2">
    <source>
        <dbReference type="ARBA" id="ARBA00022723"/>
    </source>
</evidence>
<dbReference type="InterPro" id="IPR051979">
    <property type="entry name" value="B-box_zinc_finger"/>
</dbReference>
<dbReference type="CDD" id="cd19821">
    <property type="entry name" value="Bbox1_BBX-like"/>
    <property type="match status" value="1"/>
</dbReference>
<feature type="compositionally biased region" description="Low complexity" evidence="10">
    <location>
        <begin position="75"/>
        <end position="89"/>
    </location>
</feature>
<dbReference type="SMART" id="SM00336">
    <property type="entry name" value="BBOX"/>
    <property type="match status" value="1"/>
</dbReference>
<keyword evidence="5" id="KW-0862">Zinc</keyword>
<evidence type="ECO:0000256" key="10">
    <source>
        <dbReference type="SAM" id="MobiDB-lite"/>
    </source>
</evidence>
<dbReference type="GO" id="GO:0009640">
    <property type="term" value="P:photomorphogenesis"/>
    <property type="evidence" value="ECO:0007669"/>
    <property type="project" value="TreeGrafter"/>
</dbReference>
<feature type="domain" description="B box-type" evidence="11">
    <location>
        <begin position="12"/>
        <end position="59"/>
    </location>
</feature>
<evidence type="ECO:0000256" key="7">
    <source>
        <dbReference type="ARBA" id="ARBA00023163"/>
    </source>
</evidence>
<protein>
    <recommendedName>
        <fullName evidence="11">B box-type domain-containing protein</fullName>
    </recommendedName>
</protein>
<dbReference type="AlphaFoldDB" id="A0AAN9ED10"/>
<evidence type="ECO:0000256" key="9">
    <source>
        <dbReference type="PROSITE-ProRule" id="PRU00024"/>
    </source>
</evidence>
<evidence type="ECO:0000256" key="3">
    <source>
        <dbReference type="ARBA" id="ARBA00022737"/>
    </source>
</evidence>
<keyword evidence="8" id="KW-0539">Nucleus</keyword>
<evidence type="ECO:0000313" key="12">
    <source>
        <dbReference type="EMBL" id="KAK7255066.1"/>
    </source>
</evidence>
<evidence type="ECO:0000256" key="1">
    <source>
        <dbReference type="ARBA" id="ARBA00004123"/>
    </source>
</evidence>
<dbReference type="EMBL" id="JAYWIO010000006">
    <property type="protein sequence ID" value="KAK7255066.1"/>
    <property type="molecule type" value="Genomic_DNA"/>
</dbReference>
<keyword evidence="13" id="KW-1185">Reference proteome</keyword>
<gene>
    <name evidence="12" type="ORF">RIF29_28468</name>
</gene>
<evidence type="ECO:0000256" key="4">
    <source>
        <dbReference type="ARBA" id="ARBA00022771"/>
    </source>
</evidence>
<reference evidence="12 13" key="1">
    <citation type="submission" date="2024-01" db="EMBL/GenBank/DDBJ databases">
        <title>The genomes of 5 underutilized Papilionoideae crops provide insights into root nodulation and disease resistanc.</title>
        <authorList>
            <person name="Yuan L."/>
        </authorList>
    </citation>
    <scope>NUCLEOTIDE SEQUENCE [LARGE SCALE GENOMIC DNA]</scope>
    <source>
        <strain evidence="12">ZHUSHIDOU_FW_LH</strain>
        <tissue evidence="12">Leaf</tissue>
    </source>
</reference>
<proteinExistence type="predicted"/>
<name>A0AAN9ED10_CROPI</name>
<dbReference type="Pfam" id="PF00643">
    <property type="entry name" value="zf-B_box"/>
    <property type="match status" value="1"/>
</dbReference>
<accession>A0AAN9ED10</accession>
<keyword evidence="4 9" id="KW-0863">Zinc-finger</keyword>
<feature type="region of interest" description="Disordered" evidence="10">
    <location>
        <begin position="71"/>
        <end position="90"/>
    </location>
</feature>
<dbReference type="InterPro" id="IPR049808">
    <property type="entry name" value="CONSTANS-like_Bbox1"/>
</dbReference>
<evidence type="ECO:0000256" key="5">
    <source>
        <dbReference type="ARBA" id="ARBA00022833"/>
    </source>
</evidence>
<sequence>MKKEEENKIRRRMRNYCELCNNSEASVYCPSDSAFLCSNCDSTVHHANFLVARHLRYSLSSSSKRHRFIHSHLPSSSSSSSSYATSSTKKASDNNTASLITNAASSSNSPSSVVVSNGSAYCSLFAKWSRELELGGVNGNFVSSFASRALNFCLGKWKGLPFRVAAATSFWLGLRFRGLENQNLIMRLELISGVPAKLIVAAHAKLARVFTLHRLQYYHSNSNLQQEAKAEEGWDES</sequence>
<dbReference type="PANTHER" id="PTHR31832">
    <property type="entry name" value="B-BOX ZINC FINGER PROTEIN 22"/>
    <property type="match status" value="1"/>
</dbReference>
<evidence type="ECO:0000256" key="6">
    <source>
        <dbReference type="ARBA" id="ARBA00023015"/>
    </source>
</evidence>
<keyword evidence="2" id="KW-0479">Metal-binding</keyword>
<dbReference type="GO" id="GO:0005634">
    <property type="term" value="C:nucleus"/>
    <property type="evidence" value="ECO:0007669"/>
    <property type="project" value="UniProtKB-SubCell"/>
</dbReference>
<dbReference type="Proteomes" id="UP001372338">
    <property type="component" value="Unassembled WGS sequence"/>
</dbReference>
<dbReference type="InterPro" id="IPR000315">
    <property type="entry name" value="Znf_B-box"/>
</dbReference>
<organism evidence="12 13">
    <name type="scientific">Crotalaria pallida</name>
    <name type="common">Smooth rattlebox</name>
    <name type="synonym">Crotalaria striata</name>
    <dbReference type="NCBI Taxonomy" id="3830"/>
    <lineage>
        <taxon>Eukaryota</taxon>
        <taxon>Viridiplantae</taxon>
        <taxon>Streptophyta</taxon>
        <taxon>Embryophyta</taxon>
        <taxon>Tracheophyta</taxon>
        <taxon>Spermatophyta</taxon>
        <taxon>Magnoliopsida</taxon>
        <taxon>eudicotyledons</taxon>
        <taxon>Gunneridae</taxon>
        <taxon>Pentapetalae</taxon>
        <taxon>rosids</taxon>
        <taxon>fabids</taxon>
        <taxon>Fabales</taxon>
        <taxon>Fabaceae</taxon>
        <taxon>Papilionoideae</taxon>
        <taxon>50 kb inversion clade</taxon>
        <taxon>genistoids sensu lato</taxon>
        <taxon>core genistoids</taxon>
        <taxon>Crotalarieae</taxon>
        <taxon>Crotalaria</taxon>
    </lineage>
</organism>
<keyword evidence="7" id="KW-0804">Transcription</keyword>
<keyword evidence="6" id="KW-0805">Transcription regulation</keyword>